<comment type="caution">
    <text evidence="2">The sequence shown here is derived from an EMBL/GenBank/DDBJ whole genome shotgun (WGS) entry which is preliminary data.</text>
</comment>
<dbReference type="InterPro" id="IPR012437">
    <property type="entry name" value="DUF1638"/>
</dbReference>
<dbReference type="AlphaFoldDB" id="A0A926D980"/>
<evidence type="ECO:0000259" key="1">
    <source>
        <dbReference type="Pfam" id="PF07796"/>
    </source>
</evidence>
<gene>
    <name evidence="2" type="ORF">IAG03_03735</name>
</gene>
<dbReference type="RefSeq" id="WP_249318480.1">
    <property type="nucleotide sequence ID" value="NZ_JACRSN010000004.1"/>
</dbReference>
<protein>
    <submittedName>
        <fullName evidence="2">DUF1638 domain-containing protein</fullName>
    </submittedName>
</protein>
<keyword evidence="3" id="KW-1185">Reference proteome</keyword>
<dbReference type="EMBL" id="JACRSN010000004">
    <property type="protein sequence ID" value="MBC8533129.1"/>
    <property type="molecule type" value="Genomic_DNA"/>
</dbReference>
<name>A0A926D980_9FIRM</name>
<dbReference type="Pfam" id="PF07796">
    <property type="entry name" value="DUF1638"/>
    <property type="match status" value="1"/>
</dbReference>
<sequence>MRIHIVACRVFMRELSYYAAQSSNIIEISWLPQGLHATPKILYRMLSETLDTLYRQIKDGVVRHSPDVIALCYGLCSGGVVGLAAKDIPLVVPRTDDCIGIFLGSQETYLEKFEDDSGIYWLNNGWIESSFDRNKGWQSRLLRKYTELYGADNAAYLLEAENAWVQNYHTCGFITSPVYHNPAYPALARRFAEENGWKYAETDGNMRLIEQLTRGAFDEKEFLICPPGYRIAATYDASKFCAQKE</sequence>
<evidence type="ECO:0000313" key="3">
    <source>
        <dbReference type="Proteomes" id="UP000651482"/>
    </source>
</evidence>
<dbReference type="Proteomes" id="UP000651482">
    <property type="component" value="Unassembled WGS sequence"/>
</dbReference>
<feature type="domain" description="DUF1638" evidence="1">
    <location>
        <begin position="30"/>
        <end position="212"/>
    </location>
</feature>
<accession>A0A926D980</accession>
<evidence type="ECO:0000313" key="2">
    <source>
        <dbReference type="EMBL" id="MBC8533129.1"/>
    </source>
</evidence>
<organism evidence="2 3">
    <name type="scientific">Yeguia hominis</name>
    <dbReference type="NCBI Taxonomy" id="2763662"/>
    <lineage>
        <taxon>Bacteria</taxon>
        <taxon>Bacillati</taxon>
        <taxon>Bacillota</taxon>
        <taxon>Clostridia</taxon>
        <taxon>Eubacteriales</taxon>
        <taxon>Yeguiaceae</taxon>
        <taxon>Yeguia</taxon>
    </lineage>
</organism>
<reference evidence="2" key="1">
    <citation type="submission" date="2020-08" db="EMBL/GenBank/DDBJ databases">
        <title>Genome public.</title>
        <authorList>
            <person name="Liu C."/>
            <person name="Sun Q."/>
        </authorList>
    </citation>
    <scope>NUCLEOTIDE SEQUENCE</scope>
    <source>
        <strain evidence="2">NSJ-40</strain>
    </source>
</reference>
<proteinExistence type="predicted"/>